<protein>
    <submittedName>
        <fullName evidence="12">Cobyrinic acid a,c-diamide synthase</fullName>
    </submittedName>
</protein>
<comment type="similarity">
    <text evidence="3">Belongs to the CobB/CobQ family. CobQ subfamily.</text>
</comment>
<keyword evidence="9" id="KW-0315">Glutamine amidotransferase</keyword>
<evidence type="ECO:0000256" key="5">
    <source>
        <dbReference type="ARBA" id="ARBA00022598"/>
    </source>
</evidence>
<dbReference type="InterPro" id="IPR004484">
    <property type="entry name" value="CbiA/CobB_synth"/>
</dbReference>
<dbReference type="InterPro" id="IPR011698">
    <property type="entry name" value="GATase_3"/>
</dbReference>
<keyword evidence="6" id="KW-0547">Nucleotide-binding</keyword>
<organism evidence="12 13">
    <name type="scientific">Thioploca ingrica</name>
    <dbReference type="NCBI Taxonomy" id="40754"/>
    <lineage>
        <taxon>Bacteria</taxon>
        <taxon>Pseudomonadati</taxon>
        <taxon>Pseudomonadota</taxon>
        <taxon>Gammaproteobacteria</taxon>
        <taxon>Thiotrichales</taxon>
        <taxon>Thiotrichaceae</taxon>
        <taxon>Thioploca</taxon>
    </lineage>
</organism>
<sequence>MPYFLISAAHKSSGKTTITLGLCAAFTRRGLVIQPFKKGPDYIDPLWLSQAAQRPCHNLDFQIMTPAEIQRNVAWYSRDADLCIIEGNMAFYDGIDLEGSNSNAALAKLLQAPVILVLDTHGMTRSIAPLLLGYQAFDPEVYIAGVILNLVGGTRHESKLRATIEHYTDIPVIGAVQRDPSIIIAERHLGLIPSYEASQAQTKINTIVNRITDQIDLTHLIKIAQQAPKLPLVSQEILPPTPLSTQSAIKIGIIRDAAFGFYYPGDLAALETGGAQLIFIDALHDSHLPPVDGLFIGGGFPEVHMEKLSQNHTLKQDIRNAIEQSMPVYAECGGLMYLARQLTWQEKTCDMVGALPFDTIMTSRSQGRGYVYLRETGQGLWPLRDVSGQPTVFHAHEFHHSQVINLPTHLPFAYEVLRGHGLDGQHDGIIYKNTLANYAHLRDVENNHWTQRFIKFIRQCNQLPAPSFPHPLCQIE</sequence>
<dbReference type="KEGG" id="tig:THII_3809"/>
<dbReference type="PROSITE" id="PS51274">
    <property type="entry name" value="GATASE_COBBQ"/>
    <property type="match status" value="1"/>
</dbReference>
<comment type="pathway">
    <text evidence="2">Cofactor biosynthesis; adenosylcobalamin biosynthesis.</text>
</comment>
<evidence type="ECO:0000256" key="1">
    <source>
        <dbReference type="ARBA" id="ARBA00001946"/>
    </source>
</evidence>
<dbReference type="NCBIfam" id="NF002204">
    <property type="entry name" value="PRK01077.1"/>
    <property type="match status" value="1"/>
</dbReference>
<proteinExistence type="inferred from homology"/>
<evidence type="ECO:0000256" key="2">
    <source>
        <dbReference type="ARBA" id="ARBA00004953"/>
    </source>
</evidence>
<evidence type="ECO:0000256" key="7">
    <source>
        <dbReference type="ARBA" id="ARBA00022840"/>
    </source>
</evidence>
<evidence type="ECO:0000256" key="4">
    <source>
        <dbReference type="ARBA" id="ARBA00022573"/>
    </source>
</evidence>
<dbReference type="Proteomes" id="UP000031623">
    <property type="component" value="Chromosome"/>
</dbReference>
<evidence type="ECO:0000313" key="13">
    <source>
        <dbReference type="Proteomes" id="UP000031623"/>
    </source>
</evidence>
<evidence type="ECO:0000256" key="8">
    <source>
        <dbReference type="ARBA" id="ARBA00022842"/>
    </source>
</evidence>
<dbReference type="InterPro" id="IPR002586">
    <property type="entry name" value="CobQ/CobB/MinD/ParA_Nub-bd_dom"/>
</dbReference>
<dbReference type="PANTHER" id="PTHR43873">
    <property type="entry name" value="COBYRINATE A,C-DIAMIDE SYNTHASE"/>
    <property type="match status" value="1"/>
</dbReference>
<keyword evidence="7" id="KW-0067">ATP-binding</keyword>
<dbReference type="InterPro" id="IPR029062">
    <property type="entry name" value="Class_I_gatase-like"/>
</dbReference>
<dbReference type="AlphaFoldDB" id="A0A090BW73"/>
<dbReference type="Pfam" id="PF07685">
    <property type="entry name" value="GATase_3"/>
    <property type="match status" value="1"/>
</dbReference>
<name>A0A090BW73_9GAMM</name>
<dbReference type="Gene3D" id="3.40.50.300">
    <property type="entry name" value="P-loop containing nucleotide triphosphate hydrolases"/>
    <property type="match status" value="1"/>
</dbReference>
<feature type="domain" description="CobQ/CobB/MinD/ParA nucleotide binding" evidence="10">
    <location>
        <begin position="13"/>
        <end position="185"/>
    </location>
</feature>
<dbReference type="InterPro" id="IPR027417">
    <property type="entry name" value="P-loop_NTPase"/>
</dbReference>
<keyword evidence="13" id="KW-1185">Reference proteome</keyword>
<keyword evidence="5" id="KW-0436">Ligase</keyword>
<feature type="domain" description="CobB/CobQ-like glutamine amidotransferase" evidence="11">
    <location>
        <begin position="250"/>
        <end position="441"/>
    </location>
</feature>
<keyword evidence="4" id="KW-0169">Cobalamin biosynthesis</keyword>
<evidence type="ECO:0000256" key="6">
    <source>
        <dbReference type="ARBA" id="ARBA00022741"/>
    </source>
</evidence>
<evidence type="ECO:0000313" key="12">
    <source>
        <dbReference type="EMBL" id="BAP58106.1"/>
    </source>
</evidence>
<dbReference type="EMBL" id="AP014633">
    <property type="protein sequence ID" value="BAP58106.1"/>
    <property type="molecule type" value="Genomic_DNA"/>
</dbReference>
<dbReference type="CDD" id="cd03130">
    <property type="entry name" value="GATase1_CobB"/>
    <property type="match status" value="1"/>
</dbReference>
<dbReference type="SUPFAM" id="SSF52317">
    <property type="entry name" value="Class I glutamine amidotransferase-like"/>
    <property type="match status" value="1"/>
</dbReference>
<comment type="cofactor">
    <cofactor evidence="1">
        <name>Mg(2+)</name>
        <dbReference type="ChEBI" id="CHEBI:18420"/>
    </cofactor>
</comment>
<dbReference type="GO" id="GO:0042242">
    <property type="term" value="F:cobyrinic acid a,c-diamide synthase activity"/>
    <property type="evidence" value="ECO:0007669"/>
    <property type="project" value="InterPro"/>
</dbReference>
<dbReference type="STRING" id="40754.THII_3809"/>
<dbReference type="NCBIfam" id="TIGR00379">
    <property type="entry name" value="cobB"/>
    <property type="match status" value="1"/>
</dbReference>
<dbReference type="CDD" id="cd05388">
    <property type="entry name" value="CobB_N"/>
    <property type="match status" value="1"/>
</dbReference>
<dbReference type="OrthoDB" id="9764035at2"/>
<evidence type="ECO:0000256" key="9">
    <source>
        <dbReference type="ARBA" id="ARBA00022962"/>
    </source>
</evidence>
<reference evidence="12 13" key="1">
    <citation type="journal article" date="2014" name="ISME J.">
        <title>Ecophysiology of Thioploca ingrica as revealed by the complete genome sequence supplemented with proteomic evidence.</title>
        <authorList>
            <person name="Kojima H."/>
            <person name="Ogura Y."/>
            <person name="Yamamoto N."/>
            <person name="Togashi T."/>
            <person name="Mori H."/>
            <person name="Watanabe T."/>
            <person name="Nemoto F."/>
            <person name="Kurokawa K."/>
            <person name="Hayashi T."/>
            <person name="Fukui M."/>
        </authorList>
    </citation>
    <scope>NUCLEOTIDE SEQUENCE [LARGE SCALE GENOMIC DNA]</scope>
</reference>
<dbReference type="GO" id="GO:0005524">
    <property type="term" value="F:ATP binding"/>
    <property type="evidence" value="ECO:0007669"/>
    <property type="project" value="UniProtKB-KW"/>
</dbReference>
<dbReference type="Pfam" id="PF01656">
    <property type="entry name" value="CbiA"/>
    <property type="match status" value="1"/>
</dbReference>
<evidence type="ECO:0000259" key="10">
    <source>
        <dbReference type="Pfam" id="PF01656"/>
    </source>
</evidence>
<accession>A0A090BW73</accession>
<dbReference type="Gene3D" id="3.40.50.880">
    <property type="match status" value="1"/>
</dbReference>
<evidence type="ECO:0000256" key="3">
    <source>
        <dbReference type="ARBA" id="ARBA00006205"/>
    </source>
</evidence>
<dbReference type="HOGENOM" id="CLU_022752_2_1_6"/>
<evidence type="ECO:0000259" key="11">
    <source>
        <dbReference type="Pfam" id="PF07685"/>
    </source>
</evidence>
<dbReference type="PANTHER" id="PTHR43873:SF1">
    <property type="entry name" value="COBYRINATE A,C-DIAMIDE SYNTHASE"/>
    <property type="match status" value="1"/>
</dbReference>
<dbReference type="SUPFAM" id="SSF52540">
    <property type="entry name" value="P-loop containing nucleoside triphosphate hydrolases"/>
    <property type="match status" value="1"/>
</dbReference>
<keyword evidence="8" id="KW-0460">Magnesium</keyword>
<gene>
    <name evidence="12" type="ORF">THII_3809</name>
</gene>
<dbReference type="GO" id="GO:0009236">
    <property type="term" value="P:cobalamin biosynthetic process"/>
    <property type="evidence" value="ECO:0007669"/>
    <property type="project" value="UniProtKB-KW"/>
</dbReference>